<comment type="caution">
    <text evidence="1">The sequence shown here is derived from an EMBL/GenBank/DDBJ whole genome shotgun (WGS) entry which is preliminary data.</text>
</comment>
<name>A0AAV0BLA7_PHAPC</name>
<gene>
    <name evidence="1" type="ORF">PPACK8108_LOCUS21978</name>
</gene>
<accession>A0AAV0BLA7</accession>
<dbReference type="AlphaFoldDB" id="A0AAV0BLA7"/>
<keyword evidence="2" id="KW-1185">Reference proteome</keyword>
<organism evidence="1 2">
    <name type="scientific">Phakopsora pachyrhizi</name>
    <name type="common">Asian soybean rust disease fungus</name>
    <dbReference type="NCBI Taxonomy" id="170000"/>
    <lineage>
        <taxon>Eukaryota</taxon>
        <taxon>Fungi</taxon>
        <taxon>Dikarya</taxon>
        <taxon>Basidiomycota</taxon>
        <taxon>Pucciniomycotina</taxon>
        <taxon>Pucciniomycetes</taxon>
        <taxon>Pucciniales</taxon>
        <taxon>Phakopsoraceae</taxon>
        <taxon>Phakopsora</taxon>
    </lineage>
</organism>
<evidence type="ECO:0000313" key="2">
    <source>
        <dbReference type="Proteomes" id="UP001153365"/>
    </source>
</evidence>
<evidence type="ECO:0000313" key="1">
    <source>
        <dbReference type="EMBL" id="CAH7687227.1"/>
    </source>
</evidence>
<sequence length="84" mass="10008">MMESLSKPLKDHKIKPTRLYSRNMNVDDLNAREFKLIKEVAYEFKAIDDYGHLSYAPSFKSRLNDIQARPLIKLKVRRINIYHN</sequence>
<protein>
    <submittedName>
        <fullName evidence="1">Expressed protein</fullName>
    </submittedName>
</protein>
<reference evidence="1" key="1">
    <citation type="submission" date="2022-06" db="EMBL/GenBank/DDBJ databases">
        <authorList>
            <consortium name="SYNGENTA / RWTH Aachen University"/>
        </authorList>
    </citation>
    <scope>NUCLEOTIDE SEQUENCE</scope>
</reference>
<dbReference type="Proteomes" id="UP001153365">
    <property type="component" value="Unassembled WGS sequence"/>
</dbReference>
<dbReference type="EMBL" id="CALTRL010005844">
    <property type="protein sequence ID" value="CAH7687227.1"/>
    <property type="molecule type" value="Genomic_DNA"/>
</dbReference>
<proteinExistence type="predicted"/>